<gene>
    <name evidence="2" type="ORF">S01H1_10946</name>
</gene>
<dbReference type="Pfam" id="PF22124">
    <property type="entry name" value="Glyco_hydro_95_cat"/>
    <property type="match status" value="1"/>
</dbReference>
<dbReference type="Gene3D" id="1.50.10.10">
    <property type="match status" value="1"/>
</dbReference>
<dbReference type="SUPFAM" id="SSF48208">
    <property type="entry name" value="Six-hairpin glycosidases"/>
    <property type="match status" value="1"/>
</dbReference>
<feature type="domain" description="Glycosyl hydrolase family 95 catalytic" evidence="1">
    <location>
        <begin position="32"/>
        <end position="236"/>
    </location>
</feature>
<evidence type="ECO:0000259" key="1">
    <source>
        <dbReference type="Pfam" id="PF22124"/>
    </source>
</evidence>
<accession>X0SK98</accession>
<dbReference type="InterPro" id="IPR012341">
    <property type="entry name" value="6hp_glycosidase-like_sf"/>
</dbReference>
<dbReference type="AlphaFoldDB" id="X0SK98"/>
<feature type="non-terminal residue" evidence="2">
    <location>
        <position position="1"/>
    </location>
</feature>
<name>X0SK98_9ZZZZ</name>
<dbReference type="InterPro" id="IPR008928">
    <property type="entry name" value="6-hairpin_glycosidase_sf"/>
</dbReference>
<dbReference type="InterPro" id="IPR054363">
    <property type="entry name" value="GH95_cat"/>
</dbReference>
<dbReference type="InterPro" id="IPR013780">
    <property type="entry name" value="Glyco_hydro_b"/>
</dbReference>
<dbReference type="Gene3D" id="2.60.40.1180">
    <property type="entry name" value="Golgi alpha-mannosidase II"/>
    <property type="match status" value="1"/>
</dbReference>
<dbReference type="PANTHER" id="PTHR31084:SF0">
    <property type="entry name" value="ALPHA-L-FUCOSIDASE 2"/>
    <property type="match status" value="1"/>
</dbReference>
<dbReference type="GO" id="GO:0005975">
    <property type="term" value="P:carbohydrate metabolic process"/>
    <property type="evidence" value="ECO:0007669"/>
    <property type="project" value="InterPro"/>
</dbReference>
<proteinExistence type="predicted"/>
<organism evidence="2">
    <name type="scientific">marine sediment metagenome</name>
    <dbReference type="NCBI Taxonomy" id="412755"/>
    <lineage>
        <taxon>unclassified sequences</taxon>
        <taxon>metagenomes</taxon>
        <taxon>ecological metagenomes</taxon>
    </lineage>
</organism>
<evidence type="ECO:0000313" key="2">
    <source>
        <dbReference type="EMBL" id="GAF75541.1"/>
    </source>
</evidence>
<dbReference type="EMBL" id="BARS01005576">
    <property type="protein sequence ID" value="GAF75541.1"/>
    <property type="molecule type" value="Genomic_DNA"/>
</dbReference>
<protein>
    <recommendedName>
        <fullName evidence="1">Glycosyl hydrolase family 95 catalytic domain-containing protein</fullName>
    </recommendedName>
</protein>
<comment type="caution">
    <text evidence="2">The sequence shown here is derived from an EMBL/GenBank/DDBJ whole genome shotgun (WGS) entry which is preliminary data.</text>
</comment>
<dbReference type="PANTHER" id="PTHR31084">
    <property type="entry name" value="ALPHA-L-FUCOSIDASE 2"/>
    <property type="match status" value="1"/>
</dbReference>
<sequence>VHFWGDVFNESYGWTPFEKRKDKLQVSGYHKWEWVAGPELAYMALDYYEYTGDENFLKQKVLPTADAVMTFFDEHYDVDKNGKLVMHPAMACETWWKCTNPMPELAGLHALTARLLALPDRLTTPEQRAFWRTFRKKLPALPTRQVNGKTAFAPAEKFENKRNSENPELYCVFPFRLASFNRPNADLAVSALNHRWDKGNSGWRQDDIFMAYLGLAEQARRNLVGRAAKKHAGSRFPAFWGPNYDWVPDQDHGGVLMKALQAMLLQTDGSRIFLLPAWPKDWNVEFRLHAPAKTTIECDFRDGKVRKLTVTPPERKADLVIGKPQ</sequence>
<dbReference type="GO" id="GO:0004560">
    <property type="term" value="F:alpha-L-fucosidase activity"/>
    <property type="evidence" value="ECO:0007669"/>
    <property type="project" value="TreeGrafter"/>
</dbReference>
<reference evidence="2" key="1">
    <citation type="journal article" date="2014" name="Front. Microbiol.">
        <title>High frequency of phylogenetically diverse reductive dehalogenase-homologous genes in deep subseafloor sedimentary metagenomes.</title>
        <authorList>
            <person name="Kawai M."/>
            <person name="Futagami T."/>
            <person name="Toyoda A."/>
            <person name="Takaki Y."/>
            <person name="Nishi S."/>
            <person name="Hori S."/>
            <person name="Arai W."/>
            <person name="Tsubouchi T."/>
            <person name="Morono Y."/>
            <person name="Uchiyama I."/>
            <person name="Ito T."/>
            <person name="Fujiyama A."/>
            <person name="Inagaki F."/>
            <person name="Takami H."/>
        </authorList>
    </citation>
    <scope>NUCLEOTIDE SEQUENCE</scope>
    <source>
        <strain evidence="2">Expedition CK06-06</strain>
    </source>
</reference>